<dbReference type="Proteomes" id="UP000594638">
    <property type="component" value="Unassembled WGS sequence"/>
</dbReference>
<name>A0A8S0PPX5_OLEEU</name>
<accession>A0A8S0PPX5</accession>
<gene>
    <name evidence="1" type="ORF">OLEA9_A101541</name>
</gene>
<proteinExistence type="predicted"/>
<reference evidence="1 2" key="1">
    <citation type="submission" date="2019-12" db="EMBL/GenBank/DDBJ databases">
        <authorList>
            <person name="Alioto T."/>
            <person name="Alioto T."/>
            <person name="Gomez Garrido J."/>
        </authorList>
    </citation>
    <scope>NUCLEOTIDE SEQUENCE [LARGE SCALE GENOMIC DNA]</scope>
</reference>
<evidence type="ECO:0000313" key="1">
    <source>
        <dbReference type="EMBL" id="CAA2954203.1"/>
    </source>
</evidence>
<dbReference type="OrthoDB" id="913503at2759"/>
<sequence length="181" mass="20257">MSNKMAPDVAADIASSESLSFAGLVCIQDQHPPNQLTKSLPLPLPIPAAKMQNNEPEFEFGRSKSSSKLGNLINDFSTDKSFSDSQVLPQVKVHANQSQVSNRVDLEAMLSPIQSHRRSDVNQSKFRNSNKKQIMEVKYKTNEKCPSRQSFSQRFFQSFATPCRDCRVVRPAPSMKEPALQ</sequence>
<organism evidence="1 2">
    <name type="scientific">Olea europaea subsp. europaea</name>
    <dbReference type="NCBI Taxonomy" id="158383"/>
    <lineage>
        <taxon>Eukaryota</taxon>
        <taxon>Viridiplantae</taxon>
        <taxon>Streptophyta</taxon>
        <taxon>Embryophyta</taxon>
        <taxon>Tracheophyta</taxon>
        <taxon>Spermatophyta</taxon>
        <taxon>Magnoliopsida</taxon>
        <taxon>eudicotyledons</taxon>
        <taxon>Gunneridae</taxon>
        <taxon>Pentapetalae</taxon>
        <taxon>asterids</taxon>
        <taxon>lamiids</taxon>
        <taxon>Lamiales</taxon>
        <taxon>Oleaceae</taxon>
        <taxon>Oleeae</taxon>
        <taxon>Olea</taxon>
    </lineage>
</organism>
<comment type="caution">
    <text evidence="1">The sequence shown here is derived from an EMBL/GenBank/DDBJ whole genome shotgun (WGS) entry which is preliminary data.</text>
</comment>
<dbReference type="AlphaFoldDB" id="A0A8S0PPX5"/>
<dbReference type="EMBL" id="CACTIH010000109">
    <property type="protein sequence ID" value="CAA2954203.1"/>
    <property type="molecule type" value="Genomic_DNA"/>
</dbReference>
<protein>
    <submittedName>
        <fullName evidence="1">Uncharacterized protein</fullName>
    </submittedName>
</protein>
<keyword evidence="2" id="KW-1185">Reference proteome</keyword>
<evidence type="ECO:0000313" key="2">
    <source>
        <dbReference type="Proteomes" id="UP000594638"/>
    </source>
</evidence>
<dbReference type="Gramene" id="OE9A101541T1">
    <property type="protein sequence ID" value="OE9A101541C1"/>
    <property type="gene ID" value="OE9A101541"/>
</dbReference>